<comment type="caution">
    <text evidence="2">The sequence shown here is derived from an EMBL/GenBank/DDBJ whole genome shotgun (WGS) entry which is preliminary data.</text>
</comment>
<accession>A0AA37F796</accession>
<gene>
    <name evidence="2" type="ORF">GCM10010126_57970</name>
</gene>
<sequence>MRAVRGLLLTPDVNGGQLTDIGITAYATWPEAQFAPDILADRLSHGHKPITPDEVRVHILTHPYKAAKTTPARNGVVLAWAPSLAPANRVASQLAAWYLFESRTSEELPIRGNAVFLGMGHDYQAVNAPHDLLDKAEEIAALDKHGGLLRYPDYETRLRPRLTDRVLVDGVLCPIVQIGSAGQMLRYRHPDTHDEHWTRRPGGGWTVLPDTPKERRKA</sequence>
<reference evidence="2" key="1">
    <citation type="journal article" date="2014" name="Int. J. Syst. Evol. Microbiol.">
        <title>Complete genome sequence of Corynebacterium casei LMG S-19264T (=DSM 44701T), isolated from a smear-ripened cheese.</title>
        <authorList>
            <consortium name="US DOE Joint Genome Institute (JGI-PGF)"/>
            <person name="Walter F."/>
            <person name="Albersmeier A."/>
            <person name="Kalinowski J."/>
            <person name="Ruckert C."/>
        </authorList>
    </citation>
    <scope>NUCLEOTIDE SEQUENCE</scope>
    <source>
        <strain evidence="2">JCM 3093</strain>
    </source>
</reference>
<feature type="region of interest" description="Disordered" evidence="1">
    <location>
        <begin position="195"/>
        <end position="218"/>
    </location>
</feature>
<proteinExistence type="predicted"/>
<reference evidence="2" key="2">
    <citation type="submission" date="2022-09" db="EMBL/GenBank/DDBJ databases">
        <authorList>
            <person name="Sun Q."/>
            <person name="Ohkuma M."/>
        </authorList>
    </citation>
    <scope>NUCLEOTIDE SEQUENCE</scope>
    <source>
        <strain evidence="2">JCM 3093</strain>
    </source>
</reference>
<protein>
    <submittedName>
        <fullName evidence="2">Uncharacterized protein</fullName>
    </submittedName>
</protein>
<evidence type="ECO:0000313" key="3">
    <source>
        <dbReference type="Proteomes" id="UP000627984"/>
    </source>
</evidence>
<organism evidence="2 3">
    <name type="scientific">Planomonospora parontospora</name>
    <dbReference type="NCBI Taxonomy" id="58119"/>
    <lineage>
        <taxon>Bacteria</taxon>
        <taxon>Bacillati</taxon>
        <taxon>Actinomycetota</taxon>
        <taxon>Actinomycetes</taxon>
        <taxon>Streptosporangiales</taxon>
        <taxon>Streptosporangiaceae</taxon>
        <taxon>Planomonospora</taxon>
    </lineage>
</organism>
<dbReference type="EMBL" id="BMQD01000023">
    <property type="protein sequence ID" value="GGK90919.1"/>
    <property type="molecule type" value="Genomic_DNA"/>
</dbReference>
<dbReference type="Proteomes" id="UP000627984">
    <property type="component" value="Unassembled WGS sequence"/>
</dbReference>
<evidence type="ECO:0000313" key="2">
    <source>
        <dbReference type="EMBL" id="GGK90919.1"/>
    </source>
</evidence>
<evidence type="ECO:0000256" key="1">
    <source>
        <dbReference type="SAM" id="MobiDB-lite"/>
    </source>
</evidence>
<name>A0AA37F796_9ACTN</name>
<dbReference type="AlphaFoldDB" id="A0AA37F796"/>